<name>A0A8S0QD54_OLEEU</name>
<protein>
    <submittedName>
        <fullName evidence="1">Uncharacterized protein</fullName>
    </submittedName>
</protein>
<keyword evidence="2" id="KW-1185">Reference proteome</keyword>
<accession>A0A8S0QD54</accession>
<reference evidence="1 2" key="1">
    <citation type="submission" date="2019-12" db="EMBL/GenBank/DDBJ databases">
        <authorList>
            <person name="Alioto T."/>
            <person name="Alioto T."/>
            <person name="Gomez Garrido J."/>
        </authorList>
    </citation>
    <scope>NUCLEOTIDE SEQUENCE [LARGE SCALE GENOMIC DNA]</scope>
</reference>
<gene>
    <name evidence="1" type="ORF">OLEA9_A075038</name>
</gene>
<sequence length="141" mass="16801">MELIFVPCFNRICEFDSPPAYVFAWLALKLDEQGPEEWKLLQLLYILSLTISKQDINAKVMDEHRFLIHPCNLLRSLGWGETRLLYKRMAWPIHGRTKGRWVARLTYQKQEYLQSQSFTAMEIHGSKFTIYKEWETSSDRI</sequence>
<dbReference type="EMBL" id="CACTIH010001807">
    <property type="protein sequence ID" value="CAA2963056.1"/>
    <property type="molecule type" value="Genomic_DNA"/>
</dbReference>
<dbReference type="Gramene" id="OE9A075038T1">
    <property type="protein sequence ID" value="OE9A075038C1"/>
    <property type="gene ID" value="OE9A075038"/>
</dbReference>
<dbReference type="AlphaFoldDB" id="A0A8S0QD54"/>
<organism evidence="1 2">
    <name type="scientific">Olea europaea subsp. europaea</name>
    <dbReference type="NCBI Taxonomy" id="158383"/>
    <lineage>
        <taxon>Eukaryota</taxon>
        <taxon>Viridiplantae</taxon>
        <taxon>Streptophyta</taxon>
        <taxon>Embryophyta</taxon>
        <taxon>Tracheophyta</taxon>
        <taxon>Spermatophyta</taxon>
        <taxon>Magnoliopsida</taxon>
        <taxon>eudicotyledons</taxon>
        <taxon>Gunneridae</taxon>
        <taxon>Pentapetalae</taxon>
        <taxon>asterids</taxon>
        <taxon>lamiids</taxon>
        <taxon>Lamiales</taxon>
        <taxon>Oleaceae</taxon>
        <taxon>Oleeae</taxon>
        <taxon>Olea</taxon>
    </lineage>
</organism>
<proteinExistence type="predicted"/>
<comment type="caution">
    <text evidence="1">The sequence shown here is derived from an EMBL/GenBank/DDBJ whole genome shotgun (WGS) entry which is preliminary data.</text>
</comment>
<evidence type="ECO:0000313" key="2">
    <source>
        <dbReference type="Proteomes" id="UP000594638"/>
    </source>
</evidence>
<dbReference type="Proteomes" id="UP000594638">
    <property type="component" value="Unassembled WGS sequence"/>
</dbReference>
<evidence type="ECO:0000313" key="1">
    <source>
        <dbReference type="EMBL" id="CAA2963056.1"/>
    </source>
</evidence>